<dbReference type="AlphaFoldDB" id="A0A951USF4"/>
<feature type="transmembrane region" description="Helical" evidence="1">
    <location>
        <begin position="6"/>
        <end position="25"/>
    </location>
</feature>
<organism evidence="2 3">
    <name type="scientific">Cyanomargarita calcarea GSE-NOS-MK-12-04C</name>
    <dbReference type="NCBI Taxonomy" id="2839659"/>
    <lineage>
        <taxon>Bacteria</taxon>
        <taxon>Bacillati</taxon>
        <taxon>Cyanobacteriota</taxon>
        <taxon>Cyanophyceae</taxon>
        <taxon>Nostocales</taxon>
        <taxon>Cyanomargaritaceae</taxon>
        <taxon>Cyanomargarita</taxon>
    </lineage>
</organism>
<protein>
    <submittedName>
        <fullName evidence="2">Uncharacterized protein</fullName>
    </submittedName>
</protein>
<keyword evidence="1" id="KW-0812">Transmembrane</keyword>
<dbReference type="Proteomes" id="UP000729701">
    <property type="component" value="Unassembled WGS sequence"/>
</dbReference>
<keyword evidence="1" id="KW-1133">Transmembrane helix</keyword>
<name>A0A951USF4_9CYAN</name>
<sequence>MPGSDIGIAEFIAIFLIAIVALSRVRVATKKGPGEYSTEKKIALIVNIRKRTVMKVNTNTLASIFGSIAGVAQVLGQTGVISKDVATSVSAIAVVLLGFVTNNVPTTNQSQGK</sequence>
<proteinExistence type="predicted"/>
<keyword evidence="1" id="KW-0472">Membrane</keyword>
<comment type="caution">
    <text evidence="2">The sequence shown here is derived from an EMBL/GenBank/DDBJ whole genome shotgun (WGS) entry which is preliminary data.</text>
</comment>
<evidence type="ECO:0000313" key="2">
    <source>
        <dbReference type="EMBL" id="MBW4667196.1"/>
    </source>
</evidence>
<reference evidence="2" key="2">
    <citation type="journal article" date="2022" name="Microbiol. Resour. Announc.">
        <title>Metagenome Sequencing to Explore Phylogenomics of Terrestrial Cyanobacteria.</title>
        <authorList>
            <person name="Ward R.D."/>
            <person name="Stajich J.E."/>
            <person name="Johansen J.R."/>
            <person name="Huntemann M."/>
            <person name="Clum A."/>
            <person name="Foster B."/>
            <person name="Foster B."/>
            <person name="Roux S."/>
            <person name="Palaniappan K."/>
            <person name="Varghese N."/>
            <person name="Mukherjee S."/>
            <person name="Reddy T.B.K."/>
            <person name="Daum C."/>
            <person name="Copeland A."/>
            <person name="Chen I.A."/>
            <person name="Ivanova N.N."/>
            <person name="Kyrpides N.C."/>
            <person name="Shapiro N."/>
            <person name="Eloe-Fadrosh E.A."/>
            <person name="Pietrasiak N."/>
        </authorList>
    </citation>
    <scope>NUCLEOTIDE SEQUENCE</scope>
    <source>
        <strain evidence="2">GSE-NOS-MK-12-04C</strain>
    </source>
</reference>
<gene>
    <name evidence="2" type="ORF">KME60_07075</name>
</gene>
<evidence type="ECO:0000313" key="3">
    <source>
        <dbReference type="Proteomes" id="UP000729701"/>
    </source>
</evidence>
<dbReference type="EMBL" id="JAHHGZ010000006">
    <property type="protein sequence ID" value="MBW4667196.1"/>
    <property type="molecule type" value="Genomic_DNA"/>
</dbReference>
<reference evidence="2" key="1">
    <citation type="submission" date="2021-05" db="EMBL/GenBank/DDBJ databases">
        <authorList>
            <person name="Pietrasiak N."/>
            <person name="Ward R."/>
            <person name="Stajich J.E."/>
            <person name="Kurbessoian T."/>
        </authorList>
    </citation>
    <scope>NUCLEOTIDE SEQUENCE</scope>
    <source>
        <strain evidence="2">GSE-NOS-MK-12-04C</strain>
    </source>
</reference>
<accession>A0A951USF4</accession>
<evidence type="ECO:0000256" key="1">
    <source>
        <dbReference type="SAM" id="Phobius"/>
    </source>
</evidence>